<reference evidence="4 5" key="1">
    <citation type="submission" date="2020-08" db="EMBL/GenBank/DDBJ databases">
        <title>Sequencing the genomes of 1000 actinobacteria strains.</title>
        <authorList>
            <person name="Klenk H.-P."/>
        </authorList>
    </citation>
    <scope>NUCLEOTIDE SEQUENCE [LARGE SCALE GENOMIC DNA]</scope>
    <source>
        <strain evidence="4 5">DSM 105498</strain>
    </source>
</reference>
<evidence type="ECO:0000313" key="5">
    <source>
        <dbReference type="Proteomes" id="UP000589626"/>
    </source>
</evidence>
<dbReference type="Proteomes" id="UP000589626">
    <property type="component" value="Unassembled WGS sequence"/>
</dbReference>
<accession>A0A7W4Z0P4</accession>
<feature type="chain" id="PRO_5031044768" evidence="2">
    <location>
        <begin position="34"/>
        <end position="314"/>
    </location>
</feature>
<dbReference type="InterPro" id="IPR005135">
    <property type="entry name" value="Endo/exonuclease/phosphatase"/>
</dbReference>
<dbReference type="AlphaFoldDB" id="A0A7W4Z0P4"/>
<dbReference type="InterPro" id="IPR036691">
    <property type="entry name" value="Endo/exonu/phosph_ase_sf"/>
</dbReference>
<comment type="caution">
    <text evidence="4">The sequence shown here is derived from an EMBL/GenBank/DDBJ whole genome shotgun (WGS) entry which is preliminary data.</text>
</comment>
<dbReference type="EMBL" id="JACHWR010000001">
    <property type="protein sequence ID" value="MBB3042122.1"/>
    <property type="molecule type" value="Genomic_DNA"/>
</dbReference>
<dbReference type="Pfam" id="PF03372">
    <property type="entry name" value="Exo_endo_phos"/>
    <property type="match status" value="1"/>
</dbReference>
<keyword evidence="4" id="KW-0269">Exonuclease</keyword>
<keyword evidence="5" id="KW-1185">Reference proteome</keyword>
<keyword evidence="2" id="KW-0732">Signal</keyword>
<protein>
    <submittedName>
        <fullName evidence="4">Endonuclease/exonuclease/phosphatase family metal-dependent hydrolase</fullName>
    </submittedName>
</protein>
<feature type="signal peptide" evidence="2">
    <location>
        <begin position="1"/>
        <end position="33"/>
    </location>
</feature>
<keyword evidence="4" id="KW-0540">Nuclease</keyword>
<keyword evidence="4" id="KW-0378">Hydrolase</keyword>
<evidence type="ECO:0000256" key="1">
    <source>
        <dbReference type="SAM" id="MobiDB-lite"/>
    </source>
</evidence>
<dbReference type="RefSeq" id="WP_183591945.1">
    <property type="nucleotide sequence ID" value="NZ_JACHWR010000001.1"/>
</dbReference>
<dbReference type="Gene3D" id="3.60.10.10">
    <property type="entry name" value="Endonuclease/exonuclease/phosphatase"/>
    <property type="match status" value="1"/>
</dbReference>
<evidence type="ECO:0000259" key="3">
    <source>
        <dbReference type="Pfam" id="PF03372"/>
    </source>
</evidence>
<organism evidence="4 5">
    <name type="scientific">Nocardioides soli</name>
    <dbReference type="NCBI Taxonomy" id="1036020"/>
    <lineage>
        <taxon>Bacteria</taxon>
        <taxon>Bacillati</taxon>
        <taxon>Actinomycetota</taxon>
        <taxon>Actinomycetes</taxon>
        <taxon>Propionibacteriales</taxon>
        <taxon>Nocardioidaceae</taxon>
        <taxon>Nocardioides</taxon>
    </lineage>
</organism>
<gene>
    <name evidence="4" type="ORF">FHU40_001923</name>
</gene>
<feature type="region of interest" description="Disordered" evidence="1">
    <location>
        <begin position="29"/>
        <end position="51"/>
    </location>
</feature>
<evidence type="ECO:0000313" key="4">
    <source>
        <dbReference type="EMBL" id="MBB3042122.1"/>
    </source>
</evidence>
<dbReference type="GO" id="GO:0004527">
    <property type="term" value="F:exonuclease activity"/>
    <property type="evidence" value="ECO:0007669"/>
    <property type="project" value="UniProtKB-KW"/>
</dbReference>
<sequence>MRSPVLGTVRSILATATAGALLLTGLPTGQAAAQPHRSHQSHQPPQHHAAAERATVVRVGTFNINAGLPVDRWRQAVYDFSLLVDVGGLQEAAGKDKAHALETMPGVGSYVSKRFLQEPVIWNRDAFMLLRGRSPKIAAGRMVESKTGPGLVRQPATLATVVRLRSRTSGETVSVLNVHLLSGAVNAGKRLPGVPRRFGMYRDQVRNLGKLVRKEKRWAGGPVWLVGDFNVNYGRDKAVRNRSLAYATMRRKGLVASWEARKGQLKPGQGSGSRGGAYLDVIWSQRKARSVAVHRDERFRVSDHYPVVSAYAAP</sequence>
<proteinExistence type="predicted"/>
<feature type="domain" description="Endonuclease/exonuclease/phosphatase" evidence="3">
    <location>
        <begin position="60"/>
        <end position="304"/>
    </location>
</feature>
<dbReference type="GO" id="GO:0004519">
    <property type="term" value="F:endonuclease activity"/>
    <property type="evidence" value="ECO:0007669"/>
    <property type="project" value="UniProtKB-KW"/>
</dbReference>
<evidence type="ECO:0000256" key="2">
    <source>
        <dbReference type="SAM" id="SignalP"/>
    </source>
</evidence>
<dbReference type="SUPFAM" id="SSF56219">
    <property type="entry name" value="DNase I-like"/>
    <property type="match status" value="1"/>
</dbReference>
<keyword evidence="4" id="KW-0255">Endonuclease</keyword>
<name>A0A7W4Z0P4_9ACTN</name>